<feature type="chain" id="PRO_5042268882" evidence="1">
    <location>
        <begin position="19"/>
        <end position="687"/>
    </location>
</feature>
<feature type="domain" description="F-box" evidence="2">
    <location>
        <begin position="203"/>
        <end position="249"/>
    </location>
</feature>
<dbReference type="InterPro" id="IPR036404">
    <property type="entry name" value="Jacalin-like_lectin_dom_sf"/>
</dbReference>
<dbReference type="InterPro" id="IPR036047">
    <property type="entry name" value="F-box-like_dom_sf"/>
</dbReference>
<keyword evidence="1" id="KW-0732">Signal</keyword>
<dbReference type="Gene3D" id="1.20.1280.50">
    <property type="match status" value="1"/>
</dbReference>
<accession>A0AAD9EFQ0</accession>
<dbReference type="InterPro" id="IPR056021">
    <property type="entry name" value="DUF7600"/>
</dbReference>
<feature type="signal peptide" evidence="1">
    <location>
        <begin position="1"/>
        <end position="18"/>
    </location>
</feature>
<sequence length="687" mass="76719">MSPRICLCTLCGWAIVDAHGNVSWLNQFHGLSNSPQGIILTGVGLYDDPGSGAFIAPVDPNSRWDDSGYDSPEDDQFGAMSQGEVNGRRGFVFHEACWDLLQKAFHPEEVPLSRLFHVCESLPFPANGVIISWGHDYEGPVLIDNEHHFPWEDRFSDREYMEPDLVLTTNPYDVPEIQNLLIEDPESPPSSTLSVSGSMTPGRDVFFALPEELRSVIAMYLPTVDVLNLRLASRAFWTMFNNQQFWASRFRHSSDRSWLFEARRSTETQNWRWLYRRTNNLRRDFGLQNRARVWNLAQKLVDVLDFRWVQIGVNYSPCSDQRIEVSGEMWEQPVAGYSLFDKGCRLFERHRVTIPENLSQISVCSILLGDISYVTGLKFTNAAGDICQIGYWTASEQSVETSGLRGFKLAVGSRGIQALQGISSKSSTSPWIGCPERSPKTLRLDMGERAADLDIGFDGCKIFSLSVYCQSSSPNRTAQDGNRLRNLGMWYPDVPEQTLCLNEASFPPREHYLSGYKPLFWTSFGGPGGIYLRNLTRLSVIWGGGGIRRIDFAYDVPVPSEHRTFGCQAPGEWTKAIDFAIDGAGGEFIKAVEVLHHYPDEGYPWLVEEGTVVAFKATTNRERSCFFSFHSDPPSSLPCLITASPGTAITGFYGSQRPHDGSGITALGVISEAIQGMCGLVDVSPQS</sequence>
<evidence type="ECO:0000313" key="3">
    <source>
        <dbReference type="EMBL" id="KAK1846885.1"/>
    </source>
</evidence>
<dbReference type="InterPro" id="IPR001810">
    <property type="entry name" value="F-box_dom"/>
</dbReference>
<comment type="caution">
    <text evidence="3">The sequence shown here is derived from an EMBL/GenBank/DDBJ whole genome shotgun (WGS) entry which is preliminary data.</text>
</comment>
<dbReference type="SUPFAM" id="SSF81383">
    <property type="entry name" value="F-box domain"/>
    <property type="match status" value="1"/>
</dbReference>
<proteinExistence type="predicted"/>
<evidence type="ECO:0000259" key="2">
    <source>
        <dbReference type="PROSITE" id="PS50181"/>
    </source>
</evidence>
<evidence type="ECO:0000313" key="4">
    <source>
        <dbReference type="Proteomes" id="UP001243330"/>
    </source>
</evidence>
<dbReference type="EMBL" id="JAQOWY010000220">
    <property type="protein sequence ID" value="KAK1846885.1"/>
    <property type="molecule type" value="Genomic_DNA"/>
</dbReference>
<reference evidence="3" key="1">
    <citation type="submission" date="2023-01" db="EMBL/GenBank/DDBJ databases">
        <title>Colletotrichum chrysophilum M932 genome sequence.</title>
        <authorList>
            <person name="Baroncelli R."/>
        </authorList>
    </citation>
    <scope>NUCLEOTIDE SEQUENCE</scope>
    <source>
        <strain evidence="3">M932</strain>
    </source>
</reference>
<dbReference type="Proteomes" id="UP001243330">
    <property type="component" value="Unassembled WGS sequence"/>
</dbReference>
<organism evidence="3 4">
    <name type="scientific">Colletotrichum chrysophilum</name>
    <dbReference type="NCBI Taxonomy" id="1836956"/>
    <lineage>
        <taxon>Eukaryota</taxon>
        <taxon>Fungi</taxon>
        <taxon>Dikarya</taxon>
        <taxon>Ascomycota</taxon>
        <taxon>Pezizomycotina</taxon>
        <taxon>Sordariomycetes</taxon>
        <taxon>Hypocreomycetidae</taxon>
        <taxon>Glomerellales</taxon>
        <taxon>Glomerellaceae</taxon>
        <taxon>Colletotrichum</taxon>
        <taxon>Colletotrichum gloeosporioides species complex</taxon>
    </lineage>
</organism>
<dbReference type="AlphaFoldDB" id="A0AAD9EFQ0"/>
<dbReference type="PROSITE" id="PS50181">
    <property type="entry name" value="FBOX"/>
    <property type="match status" value="1"/>
</dbReference>
<protein>
    <submittedName>
        <fullName evidence="3">F-box domain-containing protein</fullName>
    </submittedName>
</protein>
<name>A0AAD9EFQ0_9PEZI</name>
<dbReference type="SUPFAM" id="SSF51101">
    <property type="entry name" value="Mannose-binding lectins"/>
    <property type="match status" value="1"/>
</dbReference>
<gene>
    <name evidence="3" type="ORF">CCHR01_10464</name>
</gene>
<evidence type="ECO:0000256" key="1">
    <source>
        <dbReference type="SAM" id="SignalP"/>
    </source>
</evidence>
<keyword evidence="4" id="KW-1185">Reference proteome</keyword>
<dbReference type="Pfam" id="PF24539">
    <property type="entry name" value="DUF7600"/>
    <property type="match status" value="1"/>
</dbReference>